<dbReference type="RefSeq" id="NP_585808.1">
    <property type="nucleotide sequence ID" value="NM_001041430.1"/>
</dbReference>
<dbReference type="OrthoDB" id="2192498at2759"/>
<evidence type="ECO:0000313" key="3">
    <source>
        <dbReference type="Proteomes" id="UP000000819"/>
    </source>
</evidence>
<feature type="compositionally biased region" description="Polar residues" evidence="1">
    <location>
        <begin position="615"/>
        <end position="624"/>
    </location>
</feature>
<dbReference type="InParanoid" id="Q8SVD2"/>
<accession>Q8SVD2</accession>
<dbReference type="EMBL" id="AL590446">
    <property type="protein sequence ID" value="CAD25412.1"/>
    <property type="molecule type" value="Genomic_DNA"/>
</dbReference>
<organism evidence="2 3">
    <name type="scientific">Encephalitozoon cuniculi (strain GB-M1)</name>
    <name type="common">Microsporidian parasite</name>
    <dbReference type="NCBI Taxonomy" id="284813"/>
    <lineage>
        <taxon>Eukaryota</taxon>
        <taxon>Fungi</taxon>
        <taxon>Fungi incertae sedis</taxon>
        <taxon>Microsporidia</taxon>
        <taxon>Unikaryonidae</taxon>
        <taxon>Encephalitozoon</taxon>
    </lineage>
</organism>
<gene>
    <name evidence="2" type="ordered locus">ECU06_0520</name>
</gene>
<protein>
    <submittedName>
        <fullName evidence="2">Uncharacterized protein</fullName>
    </submittedName>
</protein>
<reference evidence="2 3" key="2">
    <citation type="journal article" date="2009" name="BMC Genomics">
        <title>Identification of transcriptional signals in Encephalitozoon cuniculi widespread among Microsporidia phylum: support for accurate structural genome annotation.</title>
        <authorList>
            <person name="Peyretaillade E."/>
            <person name="Goncalves O."/>
            <person name="Terrat S."/>
            <person name="Dugat-Bony E."/>
            <person name="Wincker P."/>
            <person name="Cornman R.S."/>
            <person name="Evans J.D."/>
            <person name="Delbac F."/>
            <person name="Peyret P."/>
        </authorList>
    </citation>
    <scope>NUCLEOTIDE SEQUENCE [LARGE SCALE GENOMIC DNA]</scope>
    <source>
        <strain evidence="2 3">GB-M1</strain>
    </source>
</reference>
<feature type="region of interest" description="Disordered" evidence="1">
    <location>
        <begin position="612"/>
        <end position="657"/>
    </location>
</feature>
<keyword evidence="3" id="KW-1185">Reference proteome</keyword>
<feature type="compositionally biased region" description="Basic and acidic residues" evidence="1">
    <location>
        <begin position="535"/>
        <end position="562"/>
    </location>
</feature>
<reference evidence="2 3" key="1">
    <citation type="journal article" date="2001" name="Nature">
        <title>Genome sequence and gene compaction of the eukaryote parasite Encephalitozoon cuniculi.</title>
        <authorList>
            <person name="Katinka M.D."/>
            <person name="Duprat S."/>
            <person name="Cornillot E."/>
            <person name="Metenier G."/>
            <person name="Thomarat F."/>
            <person name="Prensier G."/>
            <person name="Barbe V."/>
            <person name="Peyretaillade E."/>
            <person name="Brottier P."/>
            <person name="Wincker P."/>
            <person name="Delbac F."/>
            <person name="El Alaoui H."/>
            <person name="Peyret P."/>
            <person name="Saurin W."/>
            <person name="Gouy M."/>
            <person name="Weissenbach J."/>
            <person name="Vivares C.P."/>
        </authorList>
    </citation>
    <scope>NUCLEOTIDE SEQUENCE [LARGE SCALE GENOMIC DNA]</scope>
    <source>
        <strain evidence="2 3">GB-M1</strain>
    </source>
</reference>
<sequence>MKRVDGREMERRLSFVLKGRDSRWDGSCPVECSRVFVVGGHRAVLSGTVLFLDEKKLEEDVIYLSKDGARIVATKCNEIVILDISESTIKRVETKSQIRRGEVWNEYLGILLEDGRLEVFKDGKYMHEEKDVRDFLLPDSLVTLDGKFMSHENVRRILRSADGSGIIVVSDEKLVLGDNEVENMLHRGDMEYDRGIAPCYYHCNFHGVNLLASSNSSRFLLLGGDLHELELDEEIKLLGLRTDEEFNVRYLTGMDHSGRYVYLIDEDGVLSKFEACGIEGERETEEDIEFTEKRYSISREEGLISTNGGNEGLLAEPMGKKKSLSSLAGLLDSVEEDNVSMEDNRTQGDENASCTELTGDGRVDALVERIASQIDEITKDFEGIKVEKKAFRMYRYNANDLSLSVEQAYKNIMRLERYRSIGDEMAEQLSMMLNSLEVYEGIDEESIRNAVRYVDSAIEGISKGRRRRVVHYTKPLLYGIGKVGGVDLGLDRKTVEVQKTLTDADCIEMKMDNDTLDEGFTHHFNLNQASIESAPEEKGERPPSKQEDASPERMEDGKEGSNEIRSSTGATSPVERTYPSLNTHPVRQTNIFGQTVSKNDPVQFGGLFSSSSPSNIFQSITNNPPQVPQALEKKEEDPSQSVPNAFSRFANSRSLFK</sequence>
<proteinExistence type="predicted"/>
<feature type="compositionally biased region" description="Polar residues" evidence="1">
    <location>
        <begin position="639"/>
        <end position="657"/>
    </location>
</feature>
<dbReference type="AlphaFoldDB" id="Q8SVD2"/>
<feature type="region of interest" description="Disordered" evidence="1">
    <location>
        <begin position="531"/>
        <end position="581"/>
    </location>
</feature>
<dbReference type="VEuPathDB" id="MicrosporidiaDB:ECU06_0520"/>
<dbReference type="HOGENOM" id="CLU_418573_0_0_1"/>
<evidence type="ECO:0000256" key="1">
    <source>
        <dbReference type="SAM" id="MobiDB-lite"/>
    </source>
</evidence>
<dbReference type="KEGG" id="ecu:ECU06_0520"/>
<evidence type="ECO:0000313" key="2">
    <source>
        <dbReference type="EMBL" id="CAD25412.1"/>
    </source>
</evidence>
<dbReference type="Proteomes" id="UP000000819">
    <property type="component" value="Chromosome VI"/>
</dbReference>
<name>Q8SVD2_ENCCU</name>
<dbReference type="GeneID" id="859232"/>